<reference evidence="4" key="1">
    <citation type="submission" date="2020-03" db="EMBL/GenBank/DDBJ databases">
        <title>A high-quality chromosome-level genome assembly of a woody plant with both climbing and erect habits, Rhamnella rubrinervis.</title>
        <authorList>
            <person name="Lu Z."/>
            <person name="Yang Y."/>
            <person name="Zhu X."/>
            <person name="Sun Y."/>
        </authorList>
    </citation>
    <scope>NUCLEOTIDE SEQUENCE</scope>
    <source>
        <strain evidence="4">BYM</strain>
        <tissue evidence="4">Leaf</tissue>
    </source>
</reference>
<feature type="compositionally biased region" description="Polar residues" evidence="2">
    <location>
        <begin position="133"/>
        <end position="144"/>
    </location>
</feature>
<evidence type="ECO:0000313" key="5">
    <source>
        <dbReference type="Proteomes" id="UP000796880"/>
    </source>
</evidence>
<feature type="domain" description="SS18 N-terminal" evidence="3">
    <location>
        <begin position="19"/>
        <end position="51"/>
    </location>
</feature>
<protein>
    <recommendedName>
        <fullName evidence="3">SS18 N-terminal domain-containing protein</fullName>
    </recommendedName>
</protein>
<keyword evidence="5" id="KW-1185">Reference proteome</keyword>
<proteinExistence type="inferred from homology"/>
<evidence type="ECO:0000256" key="1">
    <source>
        <dbReference type="ARBA" id="ARBA00007945"/>
    </source>
</evidence>
<organism evidence="4 5">
    <name type="scientific">Rhamnella rubrinervis</name>
    <dbReference type="NCBI Taxonomy" id="2594499"/>
    <lineage>
        <taxon>Eukaryota</taxon>
        <taxon>Viridiplantae</taxon>
        <taxon>Streptophyta</taxon>
        <taxon>Embryophyta</taxon>
        <taxon>Tracheophyta</taxon>
        <taxon>Spermatophyta</taxon>
        <taxon>Magnoliopsida</taxon>
        <taxon>eudicotyledons</taxon>
        <taxon>Gunneridae</taxon>
        <taxon>Pentapetalae</taxon>
        <taxon>rosids</taxon>
        <taxon>fabids</taxon>
        <taxon>Rosales</taxon>
        <taxon>Rhamnaceae</taxon>
        <taxon>rhamnoid group</taxon>
        <taxon>Rhamneae</taxon>
        <taxon>Rhamnella</taxon>
    </lineage>
</organism>
<evidence type="ECO:0000259" key="3">
    <source>
        <dbReference type="Pfam" id="PF05030"/>
    </source>
</evidence>
<feature type="compositionally biased region" description="Low complexity" evidence="2">
    <location>
        <begin position="149"/>
        <end position="160"/>
    </location>
</feature>
<comment type="similarity">
    <text evidence="1">Belongs to the SS18 family.</text>
</comment>
<dbReference type="Pfam" id="PF05030">
    <property type="entry name" value="SSXT"/>
    <property type="match status" value="1"/>
</dbReference>
<name>A0A8K0DRD8_9ROSA</name>
<sequence length="209" mass="22901">MQQSSQMLNGGTPSVPLTNITTEQIQMYLEENKQLILAIMESQNQGQLTECEPGLVRMVANEGLRDSSYTSLEGLRRIWERGKEEDSYKARLQQNLTYLAKLADAQQLPATPPQSKVQQGHPMQHPPQAAMSVPSTKRFSVQLNDDQKPQQQQLMMQAQMCNKPGATSPLHQFGGGNKQDGIGTGATAADFLGKAASGYNHGDTEPPYG</sequence>
<evidence type="ECO:0000313" key="4">
    <source>
        <dbReference type="EMBL" id="KAF3432754.1"/>
    </source>
</evidence>
<comment type="caution">
    <text evidence="4">The sequence shown here is derived from an EMBL/GenBank/DDBJ whole genome shotgun (WGS) entry which is preliminary data.</text>
</comment>
<gene>
    <name evidence="4" type="ORF">FNV43_RR23856</name>
</gene>
<evidence type="ECO:0000256" key="2">
    <source>
        <dbReference type="SAM" id="MobiDB-lite"/>
    </source>
</evidence>
<feature type="compositionally biased region" description="Gly residues" evidence="2">
    <location>
        <begin position="173"/>
        <end position="184"/>
    </location>
</feature>
<dbReference type="AlphaFoldDB" id="A0A8K0DRD8"/>
<dbReference type="OrthoDB" id="10265171at2759"/>
<dbReference type="EMBL" id="VOIH02000011">
    <property type="protein sequence ID" value="KAF3432754.1"/>
    <property type="molecule type" value="Genomic_DNA"/>
</dbReference>
<dbReference type="InterPro" id="IPR007726">
    <property type="entry name" value="SS18_N"/>
</dbReference>
<accession>A0A8K0DRD8</accession>
<dbReference type="Proteomes" id="UP000796880">
    <property type="component" value="Unassembled WGS sequence"/>
</dbReference>
<feature type="region of interest" description="Disordered" evidence="2">
    <location>
        <begin position="108"/>
        <end position="185"/>
    </location>
</feature>